<dbReference type="AlphaFoldDB" id="A0A2I1TMG0"/>
<dbReference type="Proteomes" id="UP000273998">
    <property type="component" value="Unassembled WGS sequence"/>
</dbReference>
<dbReference type="EMBL" id="JAQMJO010000004">
    <property type="protein sequence ID" value="MDB8606073.1"/>
    <property type="molecule type" value="Genomic_DNA"/>
</dbReference>
<feature type="transmembrane region" description="Helical" evidence="1">
    <location>
        <begin position="12"/>
        <end position="33"/>
    </location>
</feature>
<feature type="transmembrane region" description="Helical" evidence="1">
    <location>
        <begin position="98"/>
        <end position="117"/>
    </location>
</feature>
<dbReference type="InterPro" id="IPR021560">
    <property type="entry name" value="DUF3021"/>
</dbReference>
<evidence type="ECO:0000313" key="5">
    <source>
        <dbReference type="Proteomes" id="UP000273998"/>
    </source>
</evidence>
<comment type="caution">
    <text evidence="3">The sequence shown here is derived from an EMBL/GenBank/DDBJ whole genome shotgun (WGS) entry which is preliminary data.</text>
</comment>
<dbReference type="Pfam" id="PF11457">
    <property type="entry name" value="DUF3021"/>
    <property type="match status" value="1"/>
</dbReference>
<feature type="transmembrane region" description="Helical" evidence="1">
    <location>
        <begin position="71"/>
        <end position="92"/>
    </location>
</feature>
<reference evidence="4 5" key="1">
    <citation type="submission" date="2018-11" db="EMBL/GenBank/DDBJ databases">
        <title>Species Designations Belie Phenotypic and Genotypic Heterogeneity in Oral Streptococci.</title>
        <authorList>
            <person name="Velsko I."/>
        </authorList>
    </citation>
    <scope>NUCLEOTIDE SEQUENCE [LARGE SCALE GENOMIC DNA]</scope>
    <source>
        <strain evidence="4 5">BCC42</strain>
    </source>
</reference>
<evidence type="ECO:0000313" key="6">
    <source>
        <dbReference type="Proteomes" id="UP000439678"/>
    </source>
</evidence>
<feature type="transmembrane region" description="Helical" evidence="1">
    <location>
        <begin position="39"/>
        <end position="59"/>
    </location>
</feature>
<name>A0A2I1TMG0_STRSL</name>
<dbReference type="KEGG" id="ssah:HSISS4_00174"/>
<keyword evidence="1" id="KW-1133">Transmembrane helix</keyword>
<reference evidence="2" key="3">
    <citation type="submission" date="2023-01" db="EMBL/GenBank/DDBJ databases">
        <title>Human gut microbiome strain richness.</title>
        <authorList>
            <person name="Chen-Liaw A."/>
        </authorList>
    </citation>
    <scope>NUCLEOTIDE SEQUENCE</scope>
    <source>
        <strain evidence="2">1001283st1_B9_1001283B150217_161031</strain>
    </source>
</reference>
<dbReference type="RefSeq" id="WP_037610676.1">
    <property type="nucleotide sequence ID" value="NZ_AP031488.1"/>
</dbReference>
<keyword evidence="1" id="KW-0812">Transmembrane</keyword>
<gene>
    <name evidence="4" type="ORF">D8867_10340</name>
    <name evidence="3" type="ORF">GMC65_04650</name>
    <name evidence="2" type="ORF">PNU22_06230</name>
</gene>
<accession>A0A2I1TMG0</accession>
<dbReference type="EMBL" id="RJNF01000043">
    <property type="protein sequence ID" value="RSI53195.1"/>
    <property type="molecule type" value="Genomic_DNA"/>
</dbReference>
<protein>
    <submittedName>
        <fullName evidence="3">DUF3021 family protein</fullName>
    </submittedName>
</protein>
<dbReference type="Proteomes" id="UP001212483">
    <property type="component" value="Unassembled WGS sequence"/>
</dbReference>
<dbReference type="EMBL" id="WMYO01000004">
    <property type="protein sequence ID" value="MTR27649.1"/>
    <property type="molecule type" value="Genomic_DNA"/>
</dbReference>
<proteinExistence type="predicted"/>
<evidence type="ECO:0000313" key="3">
    <source>
        <dbReference type="EMBL" id="MTR27649.1"/>
    </source>
</evidence>
<keyword evidence="1" id="KW-0472">Membrane</keyword>
<evidence type="ECO:0000313" key="2">
    <source>
        <dbReference type="EMBL" id="MDB8606073.1"/>
    </source>
</evidence>
<sequence length="143" mass="16831">MKRLIAYFVSGVRTGSFFYLALLLLGQLFPQIIYPKVSVGNILALFMMSGLMGMLSWILEELDRMSYRLRVVLHFLLTAIVLTVTCLISGWYEALTNPAIWIVFIFVYIIIWLYLIWQMHMRTQRINQALLHRRSQKKKSNKL</sequence>
<organism evidence="3 6">
    <name type="scientific">Streptococcus salivarius</name>
    <dbReference type="NCBI Taxonomy" id="1304"/>
    <lineage>
        <taxon>Bacteria</taxon>
        <taxon>Bacillati</taxon>
        <taxon>Bacillota</taxon>
        <taxon>Bacilli</taxon>
        <taxon>Lactobacillales</taxon>
        <taxon>Streptococcaceae</taxon>
        <taxon>Streptococcus</taxon>
    </lineage>
</organism>
<evidence type="ECO:0000313" key="4">
    <source>
        <dbReference type="EMBL" id="RSI53195.1"/>
    </source>
</evidence>
<evidence type="ECO:0000256" key="1">
    <source>
        <dbReference type="SAM" id="Phobius"/>
    </source>
</evidence>
<reference evidence="3 6" key="2">
    <citation type="journal article" date="2019" name="Nat. Med.">
        <title>A library of human gut bacterial isolates paired with longitudinal multiomics data enables mechanistic microbiome research.</title>
        <authorList>
            <person name="Poyet M."/>
            <person name="Groussin M."/>
            <person name="Gibbons S.M."/>
            <person name="Avila-Pacheco J."/>
            <person name="Jiang X."/>
            <person name="Kearney S.M."/>
            <person name="Perrotta A.R."/>
            <person name="Berdy B."/>
            <person name="Zhao S."/>
            <person name="Lieberman T.D."/>
            <person name="Swanson P.K."/>
            <person name="Smith M."/>
            <person name="Roesemann S."/>
            <person name="Alexander J.E."/>
            <person name="Rich S.A."/>
            <person name="Livny J."/>
            <person name="Vlamakis H."/>
            <person name="Clish C."/>
            <person name="Bullock K."/>
            <person name="Deik A."/>
            <person name="Scott J."/>
            <person name="Pierce K.A."/>
            <person name="Xavier R.J."/>
            <person name="Alm E.J."/>
        </authorList>
    </citation>
    <scope>NUCLEOTIDE SEQUENCE [LARGE SCALE GENOMIC DNA]</scope>
    <source>
        <strain evidence="3 6">BIOML-A4</strain>
    </source>
</reference>
<dbReference type="Proteomes" id="UP000439678">
    <property type="component" value="Unassembled WGS sequence"/>
</dbReference>